<comment type="caution">
    <text evidence="1">The sequence shown here is derived from an EMBL/GenBank/DDBJ whole genome shotgun (WGS) entry which is preliminary data.</text>
</comment>
<evidence type="ECO:0000313" key="1">
    <source>
        <dbReference type="EMBL" id="OAT26365.1"/>
    </source>
</evidence>
<keyword evidence="2" id="KW-1185">Reference proteome</keyword>
<dbReference type="Proteomes" id="UP000078407">
    <property type="component" value="Unassembled WGS sequence"/>
</dbReference>
<protein>
    <submittedName>
        <fullName evidence="1">Uncharacterized protein</fullName>
    </submittedName>
</protein>
<name>A0ABX2W641_9ENTR</name>
<reference evidence="1 2" key="1">
    <citation type="submission" date="2016-04" db="EMBL/GenBank/DDBJ databases">
        <title>ATOL: Assembling a taxonomically balanced genome-scale reconstruction of the evolutionary history of the Enterobacteriaceae.</title>
        <authorList>
            <person name="Plunkett G.III."/>
            <person name="Neeno-Eckwall E.C."/>
            <person name="Glasner J.D."/>
            <person name="Perna N.T."/>
        </authorList>
    </citation>
    <scope>NUCLEOTIDE SEQUENCE [LARGE SCALE GENOMIC DNA]</scope>
    <source>
        <strain evidence="1 2">ATCC 51602</strain>
    </source>
</reference>
<organism evidence="1 2">
    <name type="scientific">Buttiauxella ferragutiae ATCC 51602</name>
    <dbReference type="NCBI Taxonomy" id="1354252"/>
    <lineage>
        <taxon>Bacteria</taxon>
        <taxon>Pseudomonadati</taxon>
        <taxon>Pseudomonadota</taxon>
        <taxon>Gammaproteobacteria</taxon>
        <taxon>Enterobacterales</taxon>
        <taxon>Enterobacteriaceae</taxon>
        <taxon>Buttiauxella</taxon>
    </lineage>
</organism>
<dbReference type="EMBL" id="LXEQ01000047">
    <property type="protein sequence ID" value="OAT26365.1"/>
    <property type="molecule type" value="Genomic_DNA"/>
</dbReference>
<proteinExistence type="predicted"/>
<accession>A0ABX2W641</accession>
<evidence type="ECO:0000313" key="2">
    <source>
        <dbReference type="Proteomes" id="UP000078407"/>
    </source>
</evidence>
<gene>
    <name evidence="1" type="ORF">M976_03085</name>
</gene>
<sequence>MLIKLLNSFYQVECDAFANLATELLDIQPNFRRAMSPMRKTRYLNHLRI</sequence>